<organism evidence="2 3">
    <name type="scientific">Rhizoctonia solani</name>
    <dbReference type="NCBI Taxonomy" id="456999"/>
    <lineage>
        <taxon>Eukaryota</taxon>
        <taxon>Fungi</taxon>
        <taxon>Dikarya</taxon>
        <taxon>Basidiomycota</taxon>
        <taxon>Agaricomycotina</taxon>
        <taxon>Agaricomycetes</taxon>
        <taxon>Cantharellales</taxon>
        <taxon>Ceratobasidiaceae</taxon>
        <taxon>Rhizoctonia</taxon>
    </lineage>
</organism>
<gene>
    <name evidence="2" type="ORF">RDB_LOCUS1924</name>
</gene>
<accession>A0A8H2WLJ4</accession>
<evidence type="ECO:0000256" key="1">
    <source>
        <dbReference type="SAM" id="MobiDB-lite"/>
    </source>
</evidence>
<reference evidence="2" key="1">
    <citation type="submission" date="2021-01" db="EMBL/GenBank/DDBJ databases">
        <authorList>
            <person name="Kaushik A."/>
        </authorList>
    </citation>
    <scope>NUCLEOTIDE SEQUENCE</scope>
    <source>
        <strain evidence="2">AG3-T5</strain>
    </source>
</reference>
<dbReference type="Proteomes" id="UP000663841">
    <property type="component" value="Unassembled WGS sequence"/>
</dbReference>
<dbReference type="EMBL" id="CAJMWW010000004">
    <property type="protein sequence ID" value="CAE6395914.1"/>
    <property type="molecule type" value="Genomic_DNA"/>
</dbReference>
<comment type="caution">
    <text evidence="2">The sequence shown here is derived from an EMBL/GenBank/DDBJ whole genome shotgun (WGS) entry which is preliminary data.</text>
</comment>
<feature type="region of interest" description="Disordered" evidence="1">
    <location>
        <begin position="147"/>
        <end position="169"/>
    </location>
</feature>
<proteinExistence type="predicted"/>
<dbReference type="AlphaFoldDB" id="A0A8H2WLJ4"/>
<evidence type="ECO:0008006" key="4">
    <source>
        <dbReference type="Google" id="ProtNLM"/>
    </source>
</evidence>
<feature type="compositionally biased region" description="Basic and acidic residues" evidence="1">
    <location>
        <begin position="149"/>
        <end position="161"/>
    </location>
</feature>
<sequence>MEDHKPKVIFYSELIDFMHKYNLAEEMAEPRAVNISVFQHHILARIRSHAETVERAWLGSAASIKIELEGVLSQVWKLIREDNDMLDKMQRAIADGTLQTDGPENESVQLRWTIADLDDEEFLRLLEEKLSGSGHLRDIRMLMDPIMGVDDREPGPRSDRESDSDDSYTESEWVRARHAMMGVRKIVRTEKQYLRHLIAFLGDEDAVRMSSILAEHLPQMLETSRRFCACLEEDPSAKGVSEAFLDMEEALDTTFVQWSSARRAVMIMLMPILRADYLAKILQQMNRIV</sequence>
<evidence type="ECO:0000313" key="3">
    <source>
        <dbReference type="Proteomes" id="UP000663841"/>
    </source>
</evidence>
<name>A0A8H2WLJ4_9AGAM</name>
<protein>
    <recommendedName>
        <fullName evidence="4">DH domain-containing protein</fullName>
    </recommendedName>
</protein>
<evidence type="ECO:0000313" key="2">
    <source>
        <dbReference type="EMBL" id="CAE6395914.1"/>
    </source>
</evidence>